<dbReference type="Pfam" id="PF13860">
    <property type="entry name" value="FlgD_ig"/>
    <property type="match status" value="1"/>
</dbReference>
<evidence type="ECO:0000313" key="4">
    <source>
        <dbReference type="EMBL" id="PWK39189.1"/>
    </source>
</evidence>
<feature type="chain" id="PRO_5016395443" evidence="2">
    <location>
        <begin position="40"/>
        <end position="982"/>
    </location>
</feature>
<protein>
    <submittedName>
        <fullName evidence="4">FlgD-like protein</fullName>
    </submittedName>
</protein>
<gene>
    <name evidence="4" type="ORF">BC793_12325</name>
</gene>
<dbReference type="EMBL" id="QGGR01000023">
    <property type="protein sequence ID" value="PWK39189.1"/>
    <property type="molecule type" value="Genomic_DNA"/>
</dbReference>
<proteinExistence type="predicted"/>
<dbReference type="Gene3D" id="2.60.40.2700">
    <property type="match status" value="2"/>
</dbReference>
<evidence type="ECO:0000256" key="2">
    <source>
        <dbReference type="SAM" id="SignalP"/>
    </source>
</evidence>
<evidence type="ECO:0000313" key="5">
    <source>
        <dbReference type="Proteomes" id="UP000245697"/>
    </source>
</evidence>
<keyword evidence="2" id="KW-0732">Signal</keyword>
<feature type="domain" description="FlgD/Vpr Ig-like" evidence="3">
    <location>
        <begin position="718"/>
        <end position="783"/>
    </location>
</feature>
<dbReference type="AlphaFoldDB" id="A0A316F6E8"/>
<feature type="compositionally biased region" description="Low complexity" evidence="1">
    <location>
        <begin position="880"/>
        <end position="890"/>
    </location>
</feature>
<comment type="caution">
    <text evidence="4">The sequence shown here is derived from an EMBL/GenBank/DDBJ whole genome shotgun (WGS) entry which is preliminary data.</text>
</comment>
<keyword evidence="5" id="KW-1185">Reference proteome</keyword>
<organism evidence="4 5">
    <name type="scientific">Actinoplanes xinjiangensis</name>
    <dbReference type="NCBI Taxonomy" id="512350"/>
    <lineage>
        <taxon>Bacteria</taxon>
        <taxon>Bacillati</taxon>
        <taxon>Actinomycetota</taxon>
        <taxon>Actinomycetes</taxon>
        <taxon>Micromonosporales</taxon>
        <taxon>Micromonosporaceae</taxon>
        <taxon>Actinoplanes</taxon>
    </lineage>
</organism>
<dbReference type="RefSeq" id="WP_146246613.1">
    <property type="nucleotide sequence ID" value="NZ_BONA01000114.1"/>
</dbReference>
<feature type="signal peptide" evidence="2">
    <location>
        <begin position="1"/>
        <end position="39"/>
    </location>
</feature>
<evidence type="ECO:0000256" key="1">
    <source>
        <dbReference type="SAM" id="MobiDB-lite"/>
    </source>
</evidence>
<reference evidence="4 5" key="1">
    <citation type="submission" date="2018-05" db="EMBL/GenBank/DDBJ databases">
        <title>Genomic Encyclopedia of Archaeal and Bacterial Type Strains, Phase II (KMG-II): from individual species to whole genera.</title>
        <authorList>
            <person name="Goeker M."/>
        </authorList>
    </citation>
    <scope>NUCLEOTIDE SEQUENCE [LARGE SCALE GENOMIC DNA]</scope>
    <source>
        <strain evidence="4 5">DSM 45184</strain>
    </source>
</reference>
<name>A0A316F6E8_9ACTN</name>
<dbReference type="InterPro" id="IPR025965">
    <property type="entry name" value="FlgD/Vpr_Ig-like"/>
</dbReference>
<dbReference type="Proteomes" id="UP000245697">
    <property type="component" value="Unassembled WGS sequence"/>
</dbReference>
<dbReference type="OrthoDB" id="3275941at2"/>
<dbReference type="Gene3D" id="2.60.40.4070">
    <property type="match status" value="1"/>
</dbReference>
<evidence type="ECO:0000259" key="3">
    <source>
        <dbReference type="Pfam" id="PF13860"/>
    </source>
</evidence>
<feature type="region of interest" description="Disordered" evidence="1">
    <location>
        <begin position="873"/>
        <end position="898"/>
    </location>
</feature>
<accession>A0A316F6E8</accession>
<sequence>MSTINQYSRTRVAVAMLAAAGLGGVLATAPTTLPTPAFAAVSDAELVIPAAARAVPRATQILTAGTTGFLWLQEGDDRLLWTDYGTGITTALAQRLRSPLGYDFNSGYFRNMDSDFEISGTGSDTVALFYASPTPKVTLLTASSGVIGEVAIPEGHSYRGTYGGVVVTSGGDDTYHLWRSANGGVTGTPVTGLPTDATDITVEDGDGKALILRYETADGPHWSLADLAGGAAVALPDRLDSGESWEVSGFKLAPGSVLRLRMGRSAIDVYPRQDLGAEPRTVEVGAFGYDASYAVTGTHLLAMDRMRTGNSRFRGEPLWAVPATVDDPDMTEVLGLGAHGLVQAPDGSVLVAGAEEDVWRGDTDLGIYRVRESADGSVVRERLTAVQPMPAQVHGLSLGGGVLTTVANSTAYAPSTTIGAYRSTWLTSPAPGGVPSVVRSTVDDYAGGRDGFCSLDGHQDRCIRMFADGTGLHGREHGTEQGLTMLRVNGSSTWGPSVDTGADSPYLSDLSGRYGVVTGLGGGGQDQYVVRFPATGTGTVLQKRERVGSAVWGATLWSGSAEGGAVQATSLPSGTPGESFTTANDCTPSKLQAVGRWVYWTCVDYWGSHHGSGVYDRVARRTVTAPAGEVLLGDGFLVAYVAGAGLQLSDLTTGAPARTLVTEAELGSSHGAGTSWTVDRFGGGVAWADDAQRVHVVPTGIATSPLSVIDSEVSTAAANWSGTWWLSKPAASWQVTIRDRAGATLRTLSGSGTSGQIRATWDGRDAAGKAVADGTFTWALTAQPADGQGAALTVGDPAPAAALRATRAPAISGTVRVGSTVRAAAGTWSPAATKYTCQWYANGAVIRGATGAAYQITPGALGKRLTVRVTATRAGHPSGTASSTASAVVTRGPAAKATARPKVTGTAKVGRTVRAAAGSWSPKVDAYRYEWRLNGKLIRGVTGATLKLKSSMRGKKLTVTVIARKAGHLDGRATSLAVKIRS</sequence>